<accession>A0A7D6ZJL1</accession>
<dbReference type="AlphaFoldDB" id="A0A7D6ZJL1"/>
<gene>
    <name evidence="1" type="ORF">HZF06_08880</name>
</gene>
<protein>
    <submittedName>
        <fullName evidence="1">C-GCAxxG-C-C family protein</fullName>
    </submittedName>
</protein>
<dbReference type="RefSeq" id="WP_021802391.1">
    <property type="nucleotide sequence ID" value="NZ_CP059378.1"/>
</dbReference>
<dbReference type="Pfam" id="PF09719">
    <property type="entry name" value="C_GCAxxG_C_C"/>
    <property type="match status" value="1"/>
</dbReference>
<dbReference type="KEGG" id="cint:HZF06_08880"/>
<name>A0A7D6ZJL1_9CLOT</name>
<evidence type="ECO:0000313" key="1">
    <source>
        <dbReference type="EMBL" id="QLY81679.1"/>
    </source>
</evidence>
<dbReference type="EMBL" id="CP059378">
    <property type="protein sequence ID" value="QLY81679.1"/>
    <property type="molecule type" value="Genomic_DNA"/>
</dbReference>
<evidence type="ECO:0000313" key="2">
    <source>
        <dbReference type="Proteomes" id="UP000512286"/>
    </source>
</evidence>
<proteinExistence type="predicted"/>
<reference evidence="1 2" key="1">
    <citation type="submission" date="2020-07" db="EMBL/GenBank/DDBJ databases">
        <title>Electron transfer.</title>
        <authorList>
            <person name="Huang L."/>
            <person name="Liu X."/>
            <person name="Zhou S."/>
        </authorList>
    </citation>
    <scope>NUCLEOTIDE SEQUENCE [LARGE SCALE GENOMIC DNA]</scope>
    <source>
        <strain evidence="1 2">Lx1</strain>
    </source>
</reference>
<dbReference type="NCBIfam" id="TIGR01909">
    <property type="entry name" value="C_GCAxxG_C_C"/>
    <property type="match status" value="1"/>
</dbReference>
<dbReference type="Proteomes" id="UP000512286">
    <property type="component" value="Chromosome"/>
</dbReference>
<organism evidence="1 2">
    <name type="scientific">Clostridium intestinale</name>
    <dbReference type="NCBI Taxonomy" id="36845"/>
    <lineage>
        <taxon>Bacteria</taxon>
        <taxon>Bacillati</taxon>
        <taxon>Bacillota</taxon>
        <taxon>Clostridia</taxon>
        <taxon>Eubacteriales</taxon>
        <taxon>Clostridiaceae</taxon>
        <taxon>Clostridium</taxon>
    </lineage>
</organism>
<dbReference type="InterPro" id="IPR010181">
    <property type="entry name" value="CGCAxxGCC_motif"/>
</dbReference>
<sequence>MGRVVEFHGQGYNCAESILKCINEEKNLSIPVSIGSPFGGGMMVGDTCGAITGALIAMGMVKGRENGDSPNNSRNDTRELMNKVKEKYGTLKCMELKKNGVACNEIIQYAYDILAESIE</sequence>